<keyword evidence="1" id="KW-0805">Transcription regulation</keyword>
<name>A0ABZ0GTJ8_9GAMM</name>
<dbReference type="RefSeq" id="WP_348398069.1">
    <property type="nucleotide sequence ID" value="NZ_CP136600.1"/>
</dbReference>
<dbReference type="InterPro" id="IPR018060">
    <property type="entry name" value="HTH_AraC"/>
</dbReference>
<dbReference type="EMBL" id="CP136600">
    <property type="protein sequence ID" value="WOH39302.1"/>
    <property type="molecule type" value="Genomic_DNA"/>
</dbReference>
<evidence type="ECO:0000256" key="1">
    <source>
        <dbReference type="ARBA" id="ARBA00023015"/>
    </source>
</evidence>
<dbReference type="PROSITE" id="PS01124">
    <property type="entry name" value="HTH_ARAC_FAMILY_2"/>
    <property type="match status" value="1"/>
</dbReference>
<gene>
    <name evidence="6" type="ORF">RI844_08770</name>
</gene>
<evidence type="ECO:0000259" key="5">
    <source>
        <dbReference type="PROSITE" id="PS01124"/>
    </source>
</evidence>
<feature type="domain" description="HTH araC/xylS-type" evidence="5">
    <location>
        <begin position="234"/>
        <end position="330"/>
    </location>
</feature>
<keyword evidence="7" id="KW-1185">Reference proteome</keyword>
<organism evidence="6 7">
    <name type="scientific">Thalassotalea fonticola</name>
    <dbReference type="NCBI Taxonomy" id="3065649"/>
    <lineage>
        <taxon>Bacteria</taxon>
        <taxon>Pseudomonadati</taxon>
        <taxon>Pseudomonadota</taxon>
        <taxon>Gammaproteobacteria</taxon>
        <taxon>Alteromonadales</taxon>
        <taxon>Colwelliaceae</taxon>
        <taxon>Thalassotalea</taxon>
    </lineage>
</organism>
<dbReference type="SMART" id="SM00342">
    <property type="entry name" value="HTH_ARAC"/>
    <property type="match status" value="1"/>
</dbReference>
<dbReference type="Pfam" id="PF12625">
    <property type="entry name" value="Arabinose_bd"/>
    <property type="match status" value="1"/>
</dbReference>
<dbReference type="Pfam" id="PF12833">
    <property type="entry name" value="HTH_18"/>
    <property type="match status" value="1"/>
</dbReference>
<feature type="coiled-coil region" evidence="4">
    <location>
        <begin position="209"/>
        <end position="236"/>
    </location>
</feature>
<evidence type="ECO:0000313" key="6">
    <source>
        <dbReference type="EMBL" id="WOH39302.1"/>
    </source>
</evidence>
<keyword evidence="4" id="KW-0175">Coiled coil</keyword>
<dbReference type="Gene3D" id="1.10.10.60">
    <property type="entry name" value="Homeodomain-like"/>
    <property type="match status" value="1"/>
</dbReference>
<dbReference type="InterPro" id="IPR009057">
    <property type="entry name" value="Homeodomain-like_sf"/>
</dbReference>
<dbReference type="PANTHER" id="PTHR47894">
    <property type="entry name" value="HTH-TYPE TRANSCRIPTIONAL REGULATOR GADX"/>
    <property type="match status" value="1"/>
</dbReference>
<dbReference type="SUPFAM" id="SSF46689">
    <property type="entry name" value="Homeodomain-like"/>
    <property type="match status" value="1"/>
</dbReference>
<dbReference type="InterPro" id="IPR032687">
    <property type="entry name" value="AraC-type_N"/>
</dbReference>
<reference evidence="6 7" key="1">
    <citation type="submission" date="2023-09" db="EMBL/GenBank/DDBJ databases">
        <authorList>
            <person name="Qi X."/>
        </authorList>
    </citation>
    <scope>NUCLEOTIDE SEQUENCE [LARGE SCALE GENOMIC DNA]</scope>
    <source>
        <strain evidence="6 7">S1-1</strain>
    </source>
</reference>
<sequence>MDTITNTYFSSVLEYLEKNGIDRNTALSAIQFERHDEVNFRDKNNRVPLTQYNALLHFAKASLSEPLFGFFLGQDIRTADYGLLGYLVESSENLTTAINALIQYDTLVADIGKVKFCKNHKFAEITWIPNHSCNEQVVLRNMTAWVAVIRQLIGAHLSPTKVCFSHHWKAEQEEILAAWFHCPVTGNCKTNRIQFPLNYLTQPFRTENSNIHQMLKQESEQQLDQLREQEKFFDKVNQFLMAKTDLQECDIKNTAASFHLSTRTLQRRLKEDQVYFSQLLDLERQRRLKLYLGKMSLGQISTELGFNEQSSFNRAFYRWYQCTPLNYLKASLAYNG</sequence>
<proteinExistence type="predicted"/>
<evidence type="ECO:0000256" key="3">
    <source>
        <dbReference type="ARBA" id="ARBA00023163"/>
    </source>
</evidence>
<evidence type="ECO:0000313" key="7">
    <source>
        <dbReference type="Proteomes" id="UP001301442"/>
    </source>
</evidence>
<keyword evidence="2" id="KW-0238">DNA-binding</keyword>
<accession>A0ABZ0GTJ8</accession>
<evidence type="ECO:0000256" key="2">
    <source>
        <dbReference type="ARBA" id="ARBA00023125"/>
    </source>
</evidence>
<dbReference type="PANTHER" id="PTHR47894:SF1">
    <property type="entry name" value="HTH-TYPE TRANSCRIPTIONAL REGULATOR VQSM"/>
    <property type="match status" value="1"/>
</dbReference>
<protein>
    <submittedName>
        <fullName evidence="6">AraC family transcriptional regulator ligand-binding domain-containing protein</fullName>
    </submittedName>
</protein>
<dbReference type="Proteomes" id="UP001301442">
    <property type="component" value="Chromosome"/>
</dbReference>
<evidence type="ECO:0000256" key="4">
    <source>
        <dbReference type="SAM" id="Coils"/>
    </source>
</evidence>
<keyword evidence="3" id="KW-0804">Transcription</keyword>